<organism evidence="2">
    <name type="scientific">Rhipicephalus appendiculatus</name>
    <name type="common">Brown ear tick</name>
    <dbReference type="NCBI Taxonomy" id="34631"/>
    <lineage>
        <taxon>Eukaryota</taxon>
        <taxon>Metazoa</taxon>
        <taxon>Ecdysozoa</taxon>
        <taxon>Arthropoda</taxon>
        <taxon>Chelicerata</taxon>
        <taxon>Arachnida</taxon>
        <taxon>Acari</taxon>
        <taxon>Parasitiformes</taxon>
        <taxon>Ixodida</taxon>
        <taxon>Ixodoidea</taxon>
        <taxon>Ixodidae</taxon>
        <taxon>Rhipicephalinae</taxon>
        <taxon>Rhipicephalus</taxon>
        <taxon>Rhipicephalus</taxon>
    </lineage>
</organism>
<feature type="chain" id="PRO_5007286123" evidence="1">
    <location>
        <begin position="28"/>
        <end position="92"/>
    </location>
</feature>
<proteinExistence type="predicted"/>
<accession>A0A131YU65</accession>
<sequence>MFHLRALPVGFFAVAVIMMTASPATHGRRQTGRGSSSTNCAHYNCTMDRNYRVHSQCPQGCTCPGFDRTAEVPKVYACIEDKADGSRGRSHH</sequence>
<dbReference type="AlphaFoldDB" id="A0A131YU65"/>
<reference evidence="2" key="1">
    <citation type="journal article" date="2016" name="Ticks Tick Borne Dis.">
        <title>De novo assembly and annotation of the salivary gland transcriptome of Rhipicephalus appendiculatus male and female ticks during blood feeding.</title>
        <authorList>
            <person name="de Castro M.H."/>
            <person name="de Klerk D."/>
            <person name="Pienaar R."/>
            <person name="Latif A.A."/>
            <person name="Rees D.J."/>
            <person name="Mans B.J."/>
        </authorList>
    </citation>
    <scope>NUCLEOTIDE SEQUENCE</scope>
    <source>
        <tissue evidence="2">Salivary glands</tissue>
    </source>
</reference>
<keyword evidence="1" id="KW-0732">Signal</keyword>
<name>A0A131YU65_RHIAP</name>
<evidence type="ECO:0000256" key="1">
    <source>
        <dbReference type="SAM" id="SignalP"/>
    </source>
</evidence>
<feature type="signal peptide" evidence="1">
    <location>
        <begin position="1"/>
        <end position="27"/>
    </location>
</feature>
<evidence type="ECO:0000313" key="2">
    <source>
        <dbReference type="EMBL" id="JAP82030.1"/>
    </source>
</evidence>
<dbReference type="EMBL" id="GEDV01006527">
    <property type="protein sequence ID" value="JAP82030.1"/>
    <property type="molecule type" value="Transcribed_RNA"/>
</dbReference>
<protein>
    <submittedName>
        <fullName evidence="2">Evasin</fullName>
    </submittedName>
</protein>